<dbReference type="InterPro" id="IPR041467">
    <property type="entry name" value="Sco4008_C"/>
</dbReference>
<organism evidence="4 5">
    <name type="scientific">Pseudarthrobacter chlorophenolicus (strain ATCC 700700 / DSM 12829 / CIP 107037 / JCM 12360 / KCTC 9906 / NCIMB 13794 / A6)</name>
    <name type="common">Arthrobacter chlorophenolicus</name>
    <dbReference type="NCBI Taxonomy" id="452863"/>
    <lineage>
        <taxon>Bacteria</taxon>
        <taxon>Bacillati</taxon>
        <taxon>Actinomycetota</taxon>
        <taxon>Actinomycetes</taxon>
        <taxon>Micrococcales</taxon>
        <taxon>Micrococcaceae</taxon>
        <taxon>Pseudarthrobacter</taxon>
    </lineage>
</organism>
<accession>B8HC05</accession>
<dbReference type="Pfam" id="PF17926">
    <property type="entry name" value="TetR_C_21"/>
    <property type="match status" value="1"/>
</dbReference>
<keyword evidence="5" id="KW-1185">Reference proteome</keyword>
<dbReference type="GO" id="GO:0003677">
    <property type="term" value="F:DNA binding"/>
    <property type="evidence" value="ECO:0007669"/>
    <property type="project" value="UniProtKB-UniRule"/>
</dbReference>
<dbReference type="PRINTS" id="PR00455">
    <property type="entry name" value="HTHTETR"/>
</dbReference>
<proteinExistence type="predicted"/>
<feature type="DNA-binding region" description="H-T-H motif" evidence="2">
    <location>
        <begin position="29"/>
        <end position="48"/>
    </location>
</feature>
<dbReference type="AlphaFoldDB" id="B8HC05"/>
<dbReference type="SUPFAM" id="SSF46689">
    <property type="entry name" value="Homeodomain-like"/>
    <property type="match status" value="1"/>
</dbReference>
<dbReference type="Pfam" id="PF00440">
    <property type="entry name" value="TetR_N"/>
    <property type="match status" value="1"/>
</dbReference>
<dbReference type="PANTHER" id="PTHR30328">
    <property type="entry name" value="TRANSCRIPTIONAL REPRESSOR"/>
    <property type="match status" value="1"/>
</dbReference>
<dbReference type="InterPro" id="IPR050109">
    <property type="entry name" value="HTH-type_TetR-like_transc_reg"/>
</dbReference>
<protein>
    <submittedName>
        <fullName evidence="4">Transcriptional regulator, TetR family</fullName>
    </submittedName>
</protein>
<dbReference type="eggNOG" id="COG1309">
    <property type="taxonomic scope" value="Bacteria"/>
</dbReference>
<dbReference type="OrthoDB" id="4726108at2"/>
<evidence type="ECO:0000256" key="2">
    <source>
        <dbReference type="PROSITE-ProRule" id="PRU00335"/>
    </source>
</evidence>
<dbReference type="InterPro" id="IPR009057">
    <property type="entry name" value="Homeodomain-like_sf"/>
</dbReference>
<evidence type="ECO:0000313" key="5">
    <source>
        <dbReference type="Proteomes" id="UP000002505"/>
    </source>
</evidence>
<sequence>MAWNTERTKELLLAAATEEFSANGLAGARVDRIAAAAGVNKERIYQYFGKKDELFDAVLAAEMIRVMTEVPIQGQGPEAFGDYAGRLFDRHTTDGVLPRLVFWEGLERGRETVSRATRTDHCAIKVGQVVEVLPGVAREDAADLLITVVTLCDGWPVLPQIDALLAGSGTDRAARRRAFIVRTATLMAGALLEDAAAKHSGVPAVAAVAAD</sequence>
<gene>
    <name evidence="4" type="ordered locus">Achl_0718</name>
</gene>
<dbReference type="HOGENOM" id="CLU_069356_1_2_11"/>
<keyword evidence="1 2" id="KW-0238">DNA-binding</keyword>
<dbReference type="PROSITE" id="PS50977">
    <property type="entry name" value="HTH_TETR_2"/>
    <property type="match status" value="1"/>
</dbReference>
<feature type="domain" description="HTH tetR-type" evidence="3">
    <location>
        <begin position="6"/>
        <end position="66"/>
    </location>
</feature>
<dbReference type="RefSeq" id="WP_015935940.1">
    <property type="nucleotide sequence ID" value="NC_011886.1"/>
</dbReference>
<evidence type="ECO:0000256" key="1">
    <source>
        <dbReference type="ARBA" id="ARBA00023125"/>
    </source>
</evidence>
<dbReference type="InterPro" id="IPR001647">
    <property type="entry name" value="HTH_TetR"/>
</dbReference>
<dbReference type="Proteomes" id="UP000002505">
    <property type="component" value="Chromosome"/>
</dbReference>
<dbReference type="Gene3D" id="1.10.357.10">
    <property type="entry name" value="Tetracycline Repressor, domain 2"/>
    <property type="match status" value="1"/>
</dbReference>
<dbReference type="SUPFAM" id="SSF48498">
    <property type="entry name" value="Tetracyclin repressor-like, C-terminal domain"/>
    <property type="match status" value="1"/>
</dbReference>
<evidence type="ECO:0000313" key="4">
    <source>
        <dbReference type="EMBL" id="ACL38715.1"/>
    </source>
</evidence>
<dbReference type="PANTHER" id="PTHR30328:SF54">
    <property type="entry name" value="HTH-TYPE TRANSCRIPTIONAL REPRESSOR SCO4008"/>
    <property type="match status" value="1"/>
</dbReference>
<dbReference type="STRING" id="452863.Achl_0718"/>
<dbReference type="GO" id="GO:0006355">
    <property type="term" value="P:regulation of DNA-templated transcription"/>
    <property type="evidence" value="ECO:0007669"/>
    <property type="project" value="UniProtKB-ARBA"/>
</dbReference>
<dbReference type="KEGG" id="ach:Achl_0718"/>
<dbReference type="EMBL" id="CP001341">
    <property type="protein sequence ID" value="ACL38715.1"/>
    <property type="molecule type" value="Genomic_DNA"/>
</dbReference>
<evidence type="ECO:0000259" key="3">
    <source>
        <dbReference type="PROSITE" id="PS50977"/>
    </source>
</evidence>
<reference evidence="4" key="1">
    <citation type="submission" date="2009-01" db="EMBL/GenBank/DDBJ databases">
        <title>Complete sequence of chromosome of Arthrobacter chlorophenolicus A6.</title>
        <authorList>
            <consortium name="US DOE Joint Genome Institute"/>
            <person name="Lucas S."/>
            <person name="Copeland A."/>
            <person name="Lapidus A."/>
            <person name="Glavina del Rio T."/>
            <person name="Tice H."/>
            <person name="Bruce D."/>
            <person name="Goodwin L."/>
            <person name="Pitluck S."/>
            <person name="Goltsman E."/>
            <person name="Clum A."/>
            <person name="Larimer F."/>
            <person name="Land M."/>
            <person name="Hauser L."/>
            <person name="Kyrpides N."/>
            <person name="Mikhailova N."/>
            <person name="Jansson J."/>
            <person name="Richardson P."/>
        </authorList>
    </citation>
    <scope>NUCLEOTIDE SEQUENCE [LARGE SCALE GENOMIC DNA]</scope>
    <source>
        <strain evidence="4">A6</strain>
    </source>
</reference>
<dbReference type="InterPro" id="IPR036271">
    <property type="entry name" value="Tet_transcr_reg_TetR-rel_C_sf"/>
</dbReference>
<name>B8HC05_PSECP</name>